<dbReference type="InterPro" id="IPR050325">
    <property type="entry name" value="Prot/Nucl_acid_deglycase"/>
</dbReference>
<comment type="caution">
    <text evidence="4">The sequence shown here is derived from an EMBL/GenBank/DDBJ whole genome shotgun (WGS) entry which is preliminary data.</text>
</comment>
<dbReference type="EMBL" id="AQGV01000012">
    <property type="protein sequence ID" value="MBE0368030.1"/>
    <property type="molecule type" value="Genomic_DNA"/>
</dbReference>
<proteinExistence type="inferred from homology"/>
<reference evidence="4 5" key="1">
    <citation type="submission" date="2015-03" db="EMBL/GenBank/DDBJ databases">
        <title>Genome sequence of Pseudoalteromonas aurantia.</title>
        <authorList>
            <person name="Xie B.-B."/>
            <person name="Rong J.-C."/>
            <person name="Qin Q.-L."/>
            <person name="Zhang Y.-Z."/>
        </authorList>
    </citation>
    <scope>NUCLEOTIDE SEQUENCE [LARGE SCALE GENOMIC DNA]</scope>
    <source>
        <strain evidence="4 5">208</strain>
    </source>
</reference>
<keyword evidence="2" id="KW-0456">Lyase</keyword>
<name>A0ABR9ECS2_9GAMM</name>
<organism evidence="4 5">
    <name type="scientific">Pseudoalteromonas aurantia 208</name>
    <dbReference type="NCBI Taxonomy" id="1314867"/>
    <lineage>
        <taxon>Bacteria</taxon>
        <taxon>Pseudomonadati</taxon>
        <taxon>Pseudomonadota</taxon>
        <taxon>Gammaproteobacteria</taxon>
        <taxon>Alteromonadales</taxon>
        <taxon>Pseudoalteromonadaceae</taxon>
        <taxon>Pseudoalteromonas</taxon>
    </lineage>
</organism>
<comment type="similarity">
    <text evidence="3">Belongs to the peptidase C56 family. HSP31-like subfamily.</text>
</comment>
<evidence type="ECO:0000256" key="1">
    <source>
        <dbReference type="ARBA" id="ARBA00023016"/>
    </source>
</evidence>
<keyword evidence="5" id="KW-1185">Reference proteome</keyword>
<evidence type="ECO:0000256" key="2">
    <source>
        <dbReference type="ARBA" id="ARBA00023239"/>
    </source>
</evidence>
<dbReference type="Proteomes" id="UP000615755">
    <property type="component" value="Unassembled WGS sequence"/>
</dbReference>
<evidence type="ECO:0008006" key="6">
    <source>
        <dbReference type="Google" id="ProtNLM"/>
    </source>
</evidence>
<evidence type="ECO:0000313" key="5">
    <source>
        <dbReference type="Proteomes" id="UP000615755"/>
    </source>
</evidence>
<protein>
    <recommendedName>
        <fullName evidence="6">Type 1 glutamine amidotransferase domain-containing protein</fullName>
    </recommendedName>
</protein>
<dbReference type="Gene3D" id="3.40.50.880">
    <property type="match status" value="1"/>
</dbReference>
<dbReference type="PROSITE" id="PS51257">
    <property type="entry name" value="PROKAR_LIPOPROTEIN"/>
    <property type="match status" value="1"/>
</dbReference>
<dbReference type="CDD" id="cd03141">
    <property type="entry name" value="GATase1_Hsp31_like"/>
    <property type="match status" value="1"/>
</dbReference>
<dbReference type="RefSeq" id="WP_192507373.1">
    <property type="nucleotide sequence ID" value="NZ_AQGV01000012.1"/>
</dbReference>
<gene>
    <name evidence="4" type="ORF">PAUR_a1538</name>
</gene>
<keyword evidence="1" id="KW-0346">Stress response</keyword>
<evidence type="ECO:0000313" key="4">
    <source>
        <dbReference type="EMBL" id="MBE0368030.1"/>
    </source>
</evidence>
<accession>A0ABR9ECS2</accession>
<sequence>MKTISGLLIAWILACYVGEVVAVEQKKVLVMVSNTLDMGDPEKHDARNNLWEVAPPHHVFMSHGYSVDFVSPNGGKAEFMMNPVGISSYTIKYEGFADKTQRTLKPKQLDLSQYWGVFIGGGYGPLFDIANNKSMQTIIAAVYQAGGIIGSSGHGAGAFANVILPSGAYLVQGKKVAGFPDSTEKSKSWAKQGTLLPFLVESQLNKNGAKAQNKELLVDKHEVIVDQRIVSTMFLPSAALVAKEMIRLRELGSKH</sequence>
<evidence type="ECO:0000256" key="3">
    <source>
        <dbReference type="ARBA" id="ARBA00038493"/>
    </source>
</evidence>
<dbReference type="PANTHER" id="PTHR48094">
    <property type="entry name" value="PROTEIN/NUCLEIC ACID DEGLYCASE DJ-1-RELATED"/>
    <property type="match status" value="1"/>
</dbReference>
<dbReference type="PANTHER" id="PTHR48094:SF11">
    <property type="entry name" value="GLUTATHIONE-INDEPENDENT GLYOXALASE HSP31-RELATED"/>
    <property type="match status" value="1"/>
</dbReference>
<dbReference type="SUPFAM" id="SSF52317">
    <property type="entry name" value="Class I glutamine amidotransferase-like"/>
    <property type="match status" value="1"/>
</dbReference>
<dbReference type="InterPro" id="IPR029062">
    <property type="entry name" value="Class_I_gatase-like"/>
</dbReference>